<name>A0A176WIH0_MARPO</name>
<evidence type="ECO:0000313" key="2">
    <source>
        <dbReference type="EMBL" id="OAE32391.1"/>
    </source>
</evidence>
<protein>
    <submittedName>
        <fullName evidence="2">Uncharacterized protein</fullName>
    </submittedName>
</protein>
<evidence type="ECO:0000313" key="3">
    <source>
        <dbReference type="Proteomes" id="UP000077202"/>
    </source>
</evidence>
<proteinExistence type="predicted"/>
<feature type="compositionally biased region" description="Polar residues" evidence="1">
    <location>
        <begin position="66"/>
        <end position="77"/>
    </location>
</feature>
<evidence type="ECO:0000256" key="1">
    <source>
        <dbReference type="SAM" id="MobiDB-lite"/>
    </source>
</evidence>
<keyword evidence="3" id="KW-1185">Reference proteome</keyword>
<sequence length="170" mass="18511">MGCLTATERVQFPLLSRSNPGRYVKDVEVDTDEDETPACTPPARPRAEEEPRAARVPRKRKWNGEAEQSQQDVVAASSKSRAIQELSCCPKEKARRLVLTASSADTRRAAEKRNSPSLEEDVLRLLASAVRRPDFWSRAFGAGEEWGGALGSEDFGSDAFGGSAFGADPT</sequence>
<comment type="caution">
    <text evidence="2">The sequence shown here is derived from an EMBL/GenBank/DDBJ whole genome shotgun (WGS) entry which is preliminary data.</text>
</comment>
<dbReference type="EMBL" id="LVLJ01000837">
    <property type="protein sequence ID" value="OAE32391.1"/>
    <property type="molecule type" value="Genomic_DNA"/>
</dbReference>
<feature type="region of interest" description="Disordered" evidence="1">
    <location>
        <begin position="28"/>
        <end position="77"/>
    </location>
</feature>
<gene>
    <name evidence="2" type="ORF">AXG93_3671s1100</name>
</gene>
<dbReference type="Proteomes" id="UP000077202">
    <property type="component" value="Unassembled WGS sequence"/>
</dbReference>
<reference evidence="2" key="1">
    <citation type="submission" date="2016-03" db="EMBL/GenBank/DDBJ databases">
        <title>Mechanisms controlling the formation of the plant cell surface in tip-growing cells are functionally conserved among land plants.</title>
        <authorList>
            <person name="Honkanen S."/>
            <person name="Jones V.A."/>
            <person name="Morieri G."/>
            <person name="Champion C."/>
            <person name="Hetherington A.J."/>
            <person name="Kelly S."/>
            <person name="Saint-Marcoux D."/>
            <person name="Proust H."/>
            <person name="Prescott H."/>
            <person name="Dolan L."/>
        </authorList>
    </citation>
    <scope>NUCLEOTIDE SEQUENCE [LARGE SCALE GENOMIC DNA]</scope>
    <source>
        <tissue evidence="2">Whole gametophyte</tissue>
    </source>
</reference>
<organism evidence="2 3">
    <name type="scientific">Marchantia polymorpha subsp. ruderalis</name>
    <dbReference type="NCBI Taxonomy" id="1480154"/>
    <lineage>
        <taxon>Eukaryota</taxon>
        <taxon>Viridiplantae</taxon>
        <taxon>Streptophyta</taxon>
        <taxon>Embryophyta</taxon>
        <taxon>Marchantiophyta</taxon>
        <taxon>Marchantiopsida</taxon>
        <taxon>Marchantiidae</taxon>
        <taxon>Marchantiales</taxon>
        <taxon>Marchantiaceae</taxon>
        <taxon>Marchantia</taxon>
    </lineage>
</organism>
<accession>A0A176WIH0</accession>
<dbReference type="AlphaFoldDB" id="A0A176WIH0"/>